<feature type="transmembrane region" description="Helical" evidence="6">
    <location>
        <begin position="9"/>
        <end position="35"/>
    </location>
</feature>
<dbReference type="SUPFAM" id="SSF48652">
    <property type="entry name" value="Tetraspanin"/>
    <property type="match status" value="1"/>
</dbReference>
<evidence type="ECO:0000256" key="4">
    <source>
        <dbReference type="ARBA" id="ARBA00022989"/>
    </source>
</evidence>
<keyword evidence="4 6" id="KW-1133">Transmembrane helix</keyword>
<dbReference type="GO" id="GO:0016020">
    <property type="term" value="C:membrane"/>
    <property type="evidence" value="ECO:0007669"/>
    <property type="project" value="UniProtKB-SubCell"/>
</dbReference>
<evidence type="ECO:0000256" key="1">
    <source>
        <dbReference type="ARBA" id="ARBA00004141"/>
    </source>
</evidence>
<dbReference type="AlphaFoldDB" id="A0AAV7KKQ3"/>
<keyword evidence="5 6" id="KW-0472">Membrane</keyword>
<comment type="similarity">
    <text evidence="2 6">Belongs to the tetraspanin (TM4SF) family.</text>
</comment>
<feature type="transmembrane region" description="Helical" evidence="6">
    <location>
        <begin position="83"/>
        <end position="107"/>
    </location>
</feature>
<protein>
    <recommendedName>
        <fullName evidence="6">Tetraspanin</fullName>
    </recommendedName>
</protein>
<organism evidence="7 8">
    <name type="scientific">Oopsacas minuta</name>
    <dbReference type="NCBI Taxonomy" id="111878"/>
    <lineage>
        <taxon>Eukaryota</taxon>
        <taxon>Metazoa</taxon>
        <taxon>Porifera</taxon>
        <taxon>Hexactinellida</taxon>
        <taxon>Hexasterophora</taxon>
        <taxon>Lyssacinosida</taxon>
        <taxon>Leucopsacidae</taxon>
        <taxon>Oopsacas</taxon>
    </lineage>
</organism>
<evidence type="ECO:0000256" key="2">
    <source>
        <dbReference type="ARBA" id="ARBA00006840"/>
    </source>
</evidence>
<dbReference type="EMBL" id="JAKMXF010000003">
    <property type="protein sequence ID" value="KAI6661908.1"/>
    <property type="molecule type" value="Genomic_DNA"/>
</dbReference>
<reference evidence="7 8" key="1">
    <citation type="journal article" date="2023" name="BMC Biol.">
        <title>The compact genome of the sponge Oopsacas minuta (Hexactinellida) is lacking key metazoan core genes.</title>
        <authorList>
            <person name="Santini S."/>
            <person name="Schenkelaars Q."/>
            <person name="Jourda C."/>
            <person name="Duchesne M."/>
            <person name="Belahbib H."/>
            <person name="Rocher C."/>
            <person name="Selva M."/>
            <person name="Riesgo A."/>
            <person name="Vervoort M."/>
            <person name="Leys S.P."/>
            <person name="Kodjabachian L."/>
            <person name="Le Bivic A."/>
            <person name="Borchiellini C."/>
            <person name="Claverie J.M."/>
            <person name="Renard E."/>
        </authorList>
    </citation>
    <scope>NUCLEOTIDE SEQUENCE [LARGE SCALE GENOMIC DNA]</scope>
    <source>
        <strain evidence="7">SPO-2</strain>
    </source>
</reference>
<evidence type="ECO:0000256" key="6">
    <source>
        <dbReference type="RuleBase" id="RU361218"/>
    </source>
</evidence>
<dbReference type="PRINTS" id="PR00259">
    <property type="entry name" value="TMFOUR"/>
</dbReference>
<gene>
    <name evidence="7" type="ORF">LOD99_9678</name>
</gene>
<accession>A0AAV7KKQ3</accession>
<evidence type="ECO:0000256" key="3">
    <source>
        <dbReference type="ARBA" id="ARBA00022692"/>
    </source>
</evidence>
<evidence type="ECO:0000313" key="7">
    <source>
        <dbReference type="EMBL" id="KAI6661908.1"/>
    </source>
</evidence>
<proteinExistence type="inferred from homology"/>
<name>A0AAV7KKQ3_9METZ</name>
<comment type="subcellular location">
    <subcellularLocation>
        <location evidence="1 6">Membrane</location>
        <topology evidence="1 6">Multi-pass membrane protein</topology>
    </subcellularLocation>
</comment>
<feature type="transmembrane region" description="Helical" evidence="6">
    <location>
        <begin position="207"/>
        <end position="233"/>
    </location>
</feature>
<feature type="transmembrane region" description="Helical" evidence="6">
    <location>
        <begin position="55"/>
        <end position="76"/>
    </location>
</feature>
<evidence type="ECO:0000256" key="5">
    <source>
        <dbReference type="ARBA" id="ARBA00023136"/>
    </source>
</evidence>
<keyword evidence="8" id="KW-1185">Reference proteome</keyword>
<dbReference type="InterPro" id="IPR008952">
    <property type="entry name" value="Tetraspanin_EC2_sf"/>
</dbReference>
<sequence>MDAKDLCRLFFKILFVIFNVIAALIGFIIIVLGLVSVAASRYLYIANYGWASLPIFLILMGIVLMVFTVVGIIGAGCDVKCVLFVYSLGLIICIAFIIIGCISGFIWHDILDTGIREALDSNLKLAKYNVLVDEIQEFEQCCGVNNYTDWFDSEWADNNTSDGIAVPLSCCKNQGNCRNGEDDTAFNKEDIYGEGCYGKLSVYVSEYYYAFIIAILLFALFLILGEVVTWYLMCSPSSKTRNKYETV</sequence>
<evidence type="ECO:0000313" key="8">
    <source>
        <dbReference type="Proteomes" id="UP001165289"/>
    </source>
</evidence>
<dbReference type="Proteomes" id="UP001165289">
    <property type="component" value="Unassembled WGS sequence"/>
</dbReference>
<dbReference type="InterPro" id="IPR000301">
    <property type="entry name" value="Tetraspanin_animals"/>
</dbReference>
<keyword evidence="3 6" id="KW-0812">Transmembrane</keyword>
<comment type="caution">
    <text evidence="7">The sequence shown here is derived from an EMBL/GenBank/DDBJ whole genome shotgun (WGS) entry which is preliminary data.</text>
</comment>
<dbReference type="Pfam" id="PF00335">
    <property type="entry name" value="Tetraspanin"/>
    <property type="match status" value="1"/>
</dbReference>
<dbReference type="PANTHER" id="PTHR19282">
    <property type="entry name" value="TETRASPANIN"/>
    <property type="match status" value="1"/>
</dbReference>
<dbReference type="InterPro" id="IPR018499">
    <property type="entry name" value="Tetraspanin/Peripherin"/>
</dbReference>
<dbReference type="Gene3D" id="1.10.1450.10">
    <property type="entry name" value="Tetraspanin"/>
    <property type="match status" value="1"/>
</dbReference>
<dbReference type="PIRSF" id="PIRSF002419">
    <property type="entry name" value="Tetraspanin"/>
    <property type="match status" value="1"/>
</dbReference>